<gene>
    <name evidence="1" type="ORF">Salat_1471300</name>
</gene>
<sequence>MNSLSTQGSGLLFSKVAAHLVHSLESVVNFQDGHFPIKYLGVPLSSSRLWKDDFCPLVEKIEWRIEMWGSKHFSFSGQLQLIKSILLTYQTYWSSMFVLPAGVVKEIEGNLRRFLWGGTADRFIARVSWQQICKPVATGGLGVPSIAEAYRAFICKHLYMGCCEQQ</sequence>
<reference evidence="1" key="1">
    <citation type="submission" date="2020-06" db="EMBL/GenBank/DDBJ databases">
        <authorList>
            <person name="Li T."/>
            <person name="Hu X."/>
            <person name="Zhang T."/>
            <person name="Song X."/>
            <person name="Zhang H."/>
            <person name="Dai N."/>
            <person name="Sheng W."/>
            <person name="Hou X."/>
            <person name="Wei L."/>
        </authorList>
    </citation>
    <scope>NUCLEOTIDE SEQUENCE</scope>
    <source>
        <strain evidence="1">3651</strain>
        <tissue evidence="1">Leaf</tissue>
    </source>
</reference>
<dbReference type="Proteomes" id="UP001293254">
    <property type="component" value="Unassembled WGS sequence"/>
</dbReference>
<keyword evidence="2" id="KW-1185">Reference proteome</keyword>
<name>A0AAE2CM70_9LAMI</name>
<evidence type="ECO:0000313" key="1">
    <source>
        <dbReference type="EMBL" id="KAK4427024.1"/>
    </source>
</evidence>
<organism evidence="1 2">
    <name type="scientific">Sesamum alatum</name>
    <dbReference type="NCBI Taxonomy" id="300844"/>
    <lineage>
        <taxon>Eukaryota</taxon>
        <taxon>Viridiplantae</taxon>
        <taxon>Streptophyta</taxon>
        <taxon>Embryophyta</taxon>
        <taxon>Tracheophyta</taxon>
        <taxon>Spermatophyta</taxon>
        <taxon>Magnoliopsida</taxon>
        <taxon>eudicotyledons</taxon>
        <taxon>Gunneridae</taxon>
        <taxon>Pentapetalae</taxon>
        <taxon>asterids</taxon>
        <taxon>lamiids</taxon>
        <taxon>Lamiales</taxon>
        <taxon>Pedaliaceae</taxon>
        <taxon>Sesamum</taxon>
    </lineage>
</organism>
<evidence type="ECO:0008006" key="3">
    <source>
        <dbReference type="Google" id="ProtNLM"/>
    </source>
</evidence>
<dbReference type="PANTHER" id="PTHR33116:SF78">
    <property type="entry name" value="OS12G0587133 PROTEIN"/>
    <property type="match status" value="1"/>
</dbReference>
<comment type="caution">
    <text evidence="1">The sequence shown here is derived from an EMBL/GenBank/DDBJ whole genome shotgun (WGS) entry which is preliminary data.</text>
</comment>
<proteinExistence type="predicted"/>
<accession>A0AAE2CM70</accession>
<dbReference type="EMBL" id="JACGWO010000005">
    <property type="protein sequence ID" value="KAK4427024.1"/>
    <property type="molecule type" value="Genomic_DNA"/>
</dbReference>
<protein>
    <recommendedName>
        <fullName evidence="3">Reverse transcriptase</fullName>
    </recommendedName>
</protein>
<dbReference type="PANTHER" id="PTHR33116">
    <property type="entry name" value="REVERSE TRANSCRIPTASE ZINC-BINDING DOMAIN-CONTAINING PROTEIN-RELATED-RELATED"/>
    <property type="match status" value="1"/>
</dbReference>
<reference evidence="1" key="2">
    <citation type="journal article" date="2024" name="Plant">
        <title>Genomic evolution and insights into agronomic trait innovations of Sesamum species.</title>
        <authorList>
            <person name="Miao H."/>
            <person name="Wang L."/>
            <person name="Qu L."/>
            <person name="Liu H."/>
            <person name="Sun Y."/>
            <person name="Le M."/>
            <person name="Wang Q."/>
            <person name="Wei S."/>
            <person name="Zheng Y."/>
            <person name="Lin W."/>
            <person name="Duan Y."/>
            <person name="Cao H."/>
            <person name="Xiong S."/>
            <person name="Wang X."/>
            <person name="Wei L."/>
            <person name="Li C."/>
            <person name="Ma Q."/>
            <person name="Ju M."/>
            <person name="Zhao R."/>
            <person name="Li G."/>
            <person name="Mu C."/>
            <person name="Tian Q."/>
            <person name="Mei H."/>
            <person name="Zhang T."/>
            <person name="Gao T."/>
            <person name="Zhang H."/>
        </authorList>
    </citation>
    <scope>NUCLEOTIDE SEQUENCE</scope>
    <source>
        <strain evidence="1">3651</strain>
    </source>
</reference>
<dbReference type="AlphaFoldDB" id="A0AAE2CM70"/>
<evidence type="ECO:0000313" key="2">
    <source>
        <dbReference type="Proteomes" id="UP001293254"/>
    </source>
</evidence>